<dbReference type="GO" id="GO:0020037">
    <property type="term" value="F:heme binding"/>
    <property type="evidence" value="ECO:0007669"/>
    <property type="project" value="InterPro"/>
</dbReference>
<dbReference type="OMA" id="EAWFTLF"/>
<evidence type="ECO:0000256" key="1">
    <source>
        <dbReference type="ARBA" id="ARBA00011245"/>
    </source>
</evidence>
<name>A0A8R1Y3N7_ONCVO</name>
<feature type="domain" description="Globin" evidence="6">
    <location>
        <begin position="31"/>
        <end position="183"/>
    </location>
</feature>
<accession>A0A8R1Y3N7</accession>
<dbReference type="EnsemblMetazoa" id="OVOC9590.1">
    <property type="protein sequence ID" value="OVOC9590.1"/>
    <property type="gene ID" value="WBGene00246399"/>
</dbReference>
<dbReference type="SUPFAM" id="SSF46458">
    <property type="entry name" value="Globin-like"/>
    <property type="match status" value="1"/>
</dbReference>
<keyword evidence="5" id="KW-0561">Oxygen transport</keyword>
<comment type="similarity">
    <text evidence="5">Belongs to the globin family.</text>
</comment>
<dbReference type="InterPro" id="IPR044399">
    <property type="entry name" value="Mb-like_M"/>
</dbReference>
<dbReference type="EMBL" id="CMVM020000283">
    <property type="status" value="NOT_ANNOTATED_CDS"/>
    <property type="molecule type" value="Genomic_DNA"/>
</dbReference>
<comment type="subunit">
    <text evidence="1">Monomer.</text>
</comment>
<keyword evidence="3" id="KW-0479">Metal-binding</keyword>
<dbReference type="InterPro" id="IPR012292">
    <property type="entry name" value="Globin/Proto"/>
</dbReference>
<dbReference type="GO" id="GO:0019825">
    <property type="term" value="F:oxygen binding"/>
    <property type="evidence" value="ECO:0007669"/>
    <property type="project" value="InterPro"/>
</dbReference>
<evidence type="ECO:0000256" key="4">
    <source>
        <dbReference type="ARBA" id="ARBA00023004"/>
    </source>
</evidence>
<keyword evidence="4" id="KW-0408">Iron</keyword>
<proteinExistence type="inferred from homology"/>
<dbReference type="PANTHER" id="PTHR46783:SF1">
    <property type="entry name" value="CYTOGLOBIN-1-RELATED"/>
    <property type="match status" value="1"/>
</dbReference>
<dbReference type="InterPro" id="IPR009050">
    <property type="entry name" value="Globin-like_sf"/>
</dbReference>
<organism evidence="7 8">
    <name type="scientific">Onchocerca volvulus</name>
    <dbReference type="NCBI Taxonomy" id="6282"/>
    <lineage>
        <taxon>Eukaryota</taxon>
        <taxon>Metazoa</taxon>
        <taxon>Ecdysozoa</taxon>
        <taxon>Nematoda</taxon>
        <taxon>Chromadorea</taxon>
        <taxon>Rhabditida</taxon>
        <taxon>Spirurina</taxon>
        <taxon>Spiruromorpha</taxon>
        <taxon>Filarioidea</taxon>
        <taxon>Onchocercidae</taxon>
        <taxon>Onchocerca</taxon>
    </lineage>
</organism>
<reference evidence="8" key="1">
    <citation type="submission" date="2013-10" db="EMBL/GenBank/DDBJ databases">
        <title>Genome sequencing of Onchocerca volvulus.</title>
        <authorList>
            <person name="Cotton J."/>
            <person name="Tsai J."/>
            <person name="Stanley E."/>
            <person name="Tracey A."/>
            <person name="Holroyd N."/>
            <person name="Lustigman S."/>
            <person name="Berriman M."/>
        </authorList>
    </citation>
    <scope>NUCLEOTIDE SEQUENCE</scope>
</reference>
<evidence type="ECO:0000256" key="5">
    <source>
        <dbReference type="RuleBase" id="RU000356"/>
    </source>
</evidence>
<protein>
    <submittedName>
        <fullName evidence="7">GLOBIN domain-containing protein</fullName>
    </submittedName>
</protein>
<dbReference type="PANTHER" id="PTHR46783">
    <property type="entry name" value="CYTOGLOBIN"/>
    <property type="match status" value="1"/>
</dbReference>
<dbReference type="InterPro" id="IPR000971">
    <property type="entry name" value="Globin"/>
</dbReference>
<evidence type="ECO:0000256" key="3">
    <source>
        <dbReference type="ARBA" id="ARBA00022723"/>
    </source>
</evidence>
<evidence type="ECO:0000259" key="6">
    <source>
        <dbReference type="PROSITE" id="PS01033"/>
    </source>
</evidence>
<evidence type="ECO:0000313" key="7">
    <source>
        <dbReference type="EnsemblMetazoa" id="OVOC9590.1"/>
    </source>
</evidence>
<dbReference type="Proteomes" id="UP000024404">
    <property type="component" value="Unassembled WGS sequence"/>
</dbReference>
<keyword evidence="5" id="KW-0813">Transport</keyword>
<dbReference type="InterPro" id="IPR013314">
    <property type="entry name" value="Globin_lamprey/hagfish"/>
</dbReference>
<dbReference type="GO" id="GO:0005344">
    <property type="term" value="F:oxygen carrier activity"/>
    <property type="evidence" value="ECO:0007669"/>
    <property type="project" value="UniProtKB-KW"/>
</dbReference>
<evidence type="ECO:0000313" key="8">
    <source>
        <dbReference type="Proteomes" id="UP000024404"/>
    </source>
</evidence>
<dbReference type="Gene3D" id="1.10.490.10">
    <property type="entry name" value="Globins"/>
    <property type="match status" value="1"/>
</dbReference>
<dbReference type="GO" id="GO:0016491">
    <property type="term" value="F:oxidoreductase activity"/>
    <property type="evidence" value="ECO:0007669"/>
    <property type="project" value="TreeGrafter"/>
</dbReference>
<keyword evidence="2 5" id="KW-0349">Heme</keyword>
<dbReference type="CDD" id="cd01040">
    <property type="entry name" value="Mb-like"/>
    <property type="match status" value="1"/>
</dbReference>
<sequence length="183" mass="21494">MYVESIRHANKSSANIRSDLKEVFLTEEIKRLSREQRCIIQETFKHLYGNRGENGQKIFVLLIKDFPEYKLIWPQFRAIPDSSIITADAIKQHGLVYMAGLKDIIDSMEDEERLIKMISKIAIAHLKWNISKNHIMNMLQEVIIILRSYPHCEGKFVEEAWFTLFDVIGNLVNKFSEEMKSKY</sequence>
<dbReference type="GO" id="GO:0005506">
    <property type="term" value="F:iron ion binding"/>
    <property type="evidence" value="ECO:0007669"/>
    <property type="project" value="InterPro"/>
</dbReference>
<dbReference type="Pfam" id="PF00042">
    <property type="entry name" value="Globin"/>
    <property type="match status" value="1"/>
</dbReference>
<evidence type="ECO:0000256" key="2">
    <source>
        <dbReference type="ARBA" id="ARBA00022617"/>
    </source>
</evidence>
<reference evidence="7" key="2">
    <citation type="submission" date="2022-06" db="UniProtKB">
        <authorList>
            <consortium name="EnsemblMetazoa"/>
        </authorList>
    </citation>
    <scope>IDENTIFICATION</scope>
</reference>
<dbReference type="AlphaFoldDB" id="A0A8R1Y3N7"/>
<keyword evidence="8" id="KW-1185">Reference proteome</keyword>
<dbReference type="PROSITE" id="PS01033">
    <property type="entry name" value="GLOBIN"/>
    <property type="match status" value="1"/>
</dbReference>